<feature type="region of interest" description="Disordered" evidence="1">
    <location>
        <begin position="239"/>
        <end position="262"/>
    </location>
</feature>
<keyword evidence="2" id="KW-0472">Membrane</keyword>
<evidence type="ECO:0000259" key="4">
    <source>
        <dbReference type="Pfam" id="PF04536"/>
    </source>
</evidence>
<keyword evidence="6" id="KW-1185">Reference proteome</keyword>
<keyword evidence="2" id="KW-1133">Transmembrane helix</keyword>
<dbReference type="InterPro" id="IPR007621">
    <property type="entry name" value="TPM_dom"/>
</dbReference>
<dbReference type="STRING" id="1038856.BBI15_01285"/>
<accession>A0A1C7E5C5</accession>
<dbReference type="RefSeq" id="WP_068868721.1">
    <property type="nucleotide sequence ID" value="NZ_CP016539.2"/>
</dbReference>
<dbReference type="Gene3D" id="3.10.310.50">
    <property type="match status" value="1"/>
</dbReference>
<keyword evidence="2" id="KW-0812">Transmembrane</keyword>
<sequence>MIRKISVWLLLLLTFASTAQAAEFPELTDDIYIQDIAGVLSEEQEAEIKNLGAGLEDATSAQIAVMVIDSLEGEPIESYANEALRHYGVGSAEDNNGVLVVLSMTDREIYIEIGYGLEGALPDGKVGRILDDYAVPYLREGQPDEAILNTYQALYNEVSAEYDWDGEAVSPQPLNEVTPSSDEGDGGIMQPILTFLIVLVLLFLFTGGGGGRGRRGRGRTMRRGGFFGPGSFGGGFGGGSGGGGFRGGGGGSSGGGGAGRGF</sequence>
<feature type="signal peptide" evidence="3">
    <location>
        <begin position="1"/>
        <end position="21"/>
    </location>
</feature>
<name>A0A1C7E5C5_9BACL</name>
<gene>
    <name evidence="5" type="ORF">BBI15_01285</name>
</gene>
<dbReference type="PANTHER" id="PTHR30373:SF2">
    <property type="entry name" value="UPF0603 PROTEIN YGCG"/>
    <property type="match status" value="1"/>
</dbReference>
<dbReference type="PANTHER" id="PTHR30373">
    <property type="entry name" value="UPF0603 PROTEIN YGCG"/>
    <property type="match status" value="1"/>
</dbReference>
<dbReference type="EMBL" id="CP016539">
    <property type="protein sequence ID" value="ANU18956.1"/>
    <property type="molecule type" value="Genomic_DNA"/>
</dbReference>
<feature type="chain" id="PRO_5008885123" description="TPM domain-containing protein" evidence="3">
    <location>
        <begin position="22"/>
        <end position="262"/>
    </location>
</feature>
<feature type="domain" description="TPM" evidence="4">
    <location>
        <begin position="34"/>
        <end position="155"/>
    </location>
</feature>
<proteinExistence type="predicted"/>
<dbReference type="OrthoDB" id="9810918at2"/>
<evidence type="ECO:0000256" key="3">
    <source>
        <dbReference type="SAM" id="SignalP"/>
    </source>
</evidence>
<dbReference type="KEGG" id="ppla:BBI15_01285"/>
<feature type="transmembrane region" description="Helical" evidence="2">
    <location>
        <begin position="192"/>
        <end position="213"/>
    </location>
</feature>
<dbReference type="AlphaFoldDB" id="A0A1C7E5C5"/>
<reference evidence="5" key="1">
    <citation type="submission" date="2016-10" db="EMBL/GenBank/DDBJ databases">
        <authorList>
            <person name="See-Too W.S."/>
        </authorList>
    </citation>
    <scope>NUCLEOTIDE SEQUENCE [LARGE SCALE GENOMIC DNA]</scope>
    <source>
        <strain evidence="5">DSM 23997</strain>
    </source>
</reference>
<evidence type="ECO:0000256" key="2">
    <source>
        <dbReference type="SAM" id="Phobius"/>
    </source>
</evidence>
<evidence type="ECO:0000313" key="6">
    <source>
        <dbReference type="Proteomes" id="UP000092650"/>
    </source>
</evidence>
<dbReference type="Pfam" id="PF04536">
    <property type="entry name" value="TPM_phosphatase"/>
    <property type="match status" value="1"/>
</dbReference>
<protein>
    <recommendedName>
        <fullName evidence="4">TPM domain-containing protein</fullName>
    </recommendedName>
</protein>
<evidence type="ECO:0000313" key="5">
    <source>
        <dbReference type="EMBL" id="ANU18956.1"/>
    </source>
</evidence>
<dbReference type="Proteomes" id="UP000092650">
    <property type="component" value="Chromosome"/>
</dbReference>
<organism evidence="5 6">
    <name type="scientific">Planococcus plakortidis</name>
    <dbReference type="NCBI Taxonomy" id="1038856"/>
    <lineage>
        <taxon>Bacteria</taxon>
        <taxon>Bacillati</taxon>
        <taxon>Bacillota</taxon>
        <taxon>Bacilli</taxon>
        <taxon>Bacillales</taxon>
        <taxon>Caryophanaceae</taxon>
        <taxon>Planococcus</taxon>
    </lineage>
</organism>
<evidence type="ECO:0000256" key="1">
    <source>
        <dbReference type="SAM" id="MobiDB-lite"/>
    </source>
</evidence>
<keyword evidence="3" id="KW-0732">Signal</keyword>